<evidence type="ECO:0000256" key="2">
    <source>
        <dbReference type="SAM" id="SignalP"/>
    </source>
</evidence>
<proteinExistence type="predicted"/>
<feature type="signal peptide" evidence="2">
    <location>
        <begin position="1"/>
        <end position="23"/>
    </location>
</feature>
<reference evidence="3 4" key="1">
    <citation type="submission" date="2018-03" db="EMBL/GenBank/DDBJ databases">
        <title>Draft Genome Sequences of the Obligatory Marine Myxobacteria Enhygromyxa salina SWB005.</title>
        <authorList>
            <person name="Poehlein A."/>
            <person name="Moghaddam J.A."/>
            <person name="Harms H."/>
            <person name="Alanjari M."/>
            <person name="Koenig G.M."/>
            <person name="Daniel R."/>
            <person name="Schaeberle T.F."/>
        </authorList>
    </citation>
    <scope>NUCLEOTIDE SEQUENCE [LARGE SCALE GENOMIC DNA]</scope>
    <source>
        <strain evidence="3 4">SWB005</strain>
    </source>
</reference>
<feature type="region of interest" description="Disordered" evidence="1">
    <location>
        <begin position="22"/>
        <end position="73"/>
    </location>
</feature>
<accession>A0A2S9XEU8</accession>
<dbReference type="RefSeq" id="WP_146156188.1">
    <property type="nucleotide sequence ID" value="NZ_PVNK01000242.1"/>
</dbReference>
<dbReference type="PROSITE" id="PS51257">
    <property type="entry name" value="PROKAR_LIPOPROTEIN"/>
    <property type="match status" value="1"/>
</dbReference>
<organism evidence="3 4">
    <name type="scientific">Enhygromyxa salina</name>
    <dbReference type="NCBI Taxonomy" id="215803"/>
    <lineage>
        <taxon>Bacteria</taxon>
        <taxon>Pseudomonadati</taxon>
        <taxon>Myxococcota</taxon>
        <taxon>Polyangia</taxon>
        <taxon>Nannocystales</taxon>
        <taxon>Nannocystaceae</taxon>
        <taxon>Enhygromyxa</taxon>
    </lineage>
</organism>
<dbReference type="EMBL" id="PVNK01000242">
    <property type="protein sequence ID" value="PRP91396.1"/>
    <property type="molecule type" value="Genomic_DNA"/>
</dbReference>
<gene>
    <name evidence="3" type="ORF">ENSA5_55130</name>
</gene>
<name>A0A2S9XEU8_9BACT</name>
<protein>
    <submittedName>
        <fullName evidence="3">Neutral/alkaline non-lysosomal ceramidase</fullName>
    </submittedName>
</protein>
<keyword evidence="4" id="KW-1185">Reference proteome</keyword>
<keyword evidence="2" id="KW-0732">Signal</keyword>
<feature type="compositionally biased region" description="Acidic residues" evidence="1">
    <location>
        <begin position="27"/>
        <end position="41"/>
    </location>
</feature>
<evidence type="ECO:0000313" key="4">
    <source>
        <dbReference type="Proteomes" id="UP000237968"/>
    </source>
</evidence>
<feature type="chain" id="PRO_5015690366" evidence="2">
    <location>
        <begin position="24"/>
        <end position="462"/>
    </location>
</feature>
<dbReference type="OrthoDB" id="6899210at2"/>
<dbReference type="AlphaFoldDB" id="A0A2S9XEU8"/>
<evidence type="ECO:0000256" key="1">
    <source>
        <dbReference type="SAM" id="MobiDB-lite"/>
    </source>
</evidence>
<evidence type="ECO:0000313" key="3">
    <source>
        <dbReference type="EMBL" id="PRP91396.1"/>
    </source>
</evidence>
<dbReference type="Proteomes" id="UP000237968">
    <property type="component" value="Unassembled WGS sequence"/>
</dbReference>
<comment type="caution">
    <text evidence="3">The sequence shown here is derived from an EMBL/GenBank/DDBJ whole genome shotgun (WGS) entry which is preliminary data.</text>
</comment>
<feature type="compositionally biased region" description="Acidic residues" evidence="1">
    <location>
        <begin position="48"/>
        <end position="61"/>
    </location>
</feature>
<sequence length="462" mass="49136">MTRSAPFTILFATTVLLGSLACASDPPADEESGTETGEGDGDTSTGEGDGDGDGDPGDGDGDPPPSSYEVGFDVTDLTPTADELAQDFYLGGYGFYTERGAAEGVHDQVYVRSMAIGYGPAEGGIFTVVDTIGMGNHWTRAIRAAGAEATGLSEEQIIVASTHSHAAPDFQGLWGGVPEDYRARVIDTIAASMASAWDSRVEAELEVASTTADNRNRRGWDFTDDGLFVVQARNLEGAVLGAMVAFAAHPVVLGSDNLLMSRDFCGYAIDKLEAELDAPVLFFNGIQGDVSPRVPEGMYADDFERAQAYGDHVADRTLLALDTVEPVGVDMFRGYADFELDVTNETFLFAADSGILDYDFEIHDGVSTVSTQTAYFRFGAEIQLVAFPGESLTRNGLPIKDMMTAPHQVVLGLSGDALGYFVPADEWNTGLHDNYEESVSLGMDAGDVTRDVLIDLIGQDPG</sequence>